<evidence type="ECO:0000313" key="2">
    <source>
        <dbReference type="EMBL" id="NUX98391.1"/>
    </source>
</evidence>
<sequence length="68" mass="7049">MPGADNAEGVKVVLSAPQLAAVLSRQSISQSEMLSNRLWGGLQVVGGVLEMVGAGALCALRFARRLTP</sequence>
<proteinExistence type="predicted"/>
<protein>
    <submittedName>
        <fullName evidence="2">Uncharacterized protein</fullName>
    </submittedName>
</protein>
<comment type="caution">
    <text evidence="2">The sequence shown here is derived from an EMBL/GenBank/DDBJ whole genome shotgun (WGS) entry which is preliminary data.</text>
</comment>
<name>A0A7Y6JU07_9BURK</name>
<accession>A0A7Y6JU07</accession>
<feature type="transmembrane region" description="Helical" evidence="1">
    <location>
        <begin position="41"/>
        <end position="63"/>
    </location>
</feature>
<keyword evidence="1" id="KW-0812">Transmembrane</keyword>
<keyword evidence="1" id="KW-0472">Membrane</keyword>
<evidence type="ECO:0000313" key="3">
    <source>
        <dbReference type="Proteomes" id="UP000594380"/>
    </source>
</evidence>
<reference evidence="2 3" key="1">
    <citation type="submission" date="2020-02" db="EMBL/GenBank/DDBJ databases">
        <title>Paraburkholderia simonii sp. nov. and Paraburkholderia youngii sp. nov. Brazilian and Mexican Mimosa-associated rhizobia.</title>
        <authorList>
            <person name="Mavima L."/>
            <person name="Beukes C.W."/>
            <person name="Chan W.Y."/>
            <person name="Palmer M."/>
            <person name="De Meyer S.E."/>
            <person name="James E.K."/>
            <person name="Venter S.N."/>
            <person name="Steenkamp E.T."/>
        </authorList>
    </citation>
    <scope>NUCLEOTIDE SEQUENCE [LARGE SCALE GENOMIC DNA]</scope>
    <source>
        <strain evidence="2 3">JPY169</strain>
    </source>
</reference>
<keyword evidence="1" id="KW-1133">Transmembrane helix</keyword>
<dbReference type="Proteomes" id="UP000594380">
    <property type="component" value="Unassembled WGS sequence"/>
</dbReference>
<organism evidence="2 3">
    <name type="scientific">Paraburkholderia youngii</name>
    <dbReference type="NCBI Taxonomy" id="2782701"/>
    <lineage>
        <taxon>Bacteria</taxon>
        <taxon>Pseudomonadati</taxon>
        <taxon>Pseudomonadota</taxon>
        <taxon>Betaproteobacteria</taxon>
        <taxon>Burkholderiales</taxon>
        <taxon>Burkholderiaceae</taxon>
        <taxon>Paraburkholderia</taxon>
    </lineage>
</organism>
<gene>
    <name evidence="2" type="ORF">G5S42_01255</name>
</gene>
<dbReference type="AlphaFoldDB" id="A0A7Y6JU07"/>
<evidence type="ECO:0000256" key="1">
    <source>
        <dbReference type="SAM" id="Phobius"/>
    </source>
</evidence>
<dbReference type="EMBL" id="JAALDK010000001">
    <property type="protein sequence ID" value="NUX98391.1"/>
    <property type="molecule type" value="Genomic_DNA"/>
</dbReference>